<proteinExistence type="predicted"/>
<dbReference type="EMBL" id="KV453957">
    <property type="protein sequence ID" value="ODV70639.1"/>
    <property type="molecule type" value="Genomic_DNA"/>
</dbReference>
<keyword evidence="5" id="KW-1185">Reference proteome</keyword>
<sequence>MTEEYTSKTCTGCGTIKHTMFLTDRIFHCVSCNLFVHRDVNGAHATSSSCVLSHLNRQTHTRSAFMLL</sequence>
<dbReference type="RefSeq" id="XP_020067678.1">
    <property type="nucleotide sequence ID" value="XM_020216068.1"/>
</dbReference>
<gene>
    <name evidence="4" type="ORF">CYBJADRAFT_167481</name>
    <name evidence="3" type="ORF">CYBJADRAFT_170097</name>
</gene>
<dbReference type="InterPro" id="IPR010095">
    <property type="entry name" value="Cas12f1-like_TNB"/>
</dbReference>
<dbReference type="OrthoDB" id="2413960at2759"/>
<evidence type="ECO:0000313" key="5">
    <source>
        <dbReference type="Proteomes" id="UP000094389"/>
    </source>
</evidence>
<dbReference type="GeneID" id="30989322"/>
<evidence type="ECO:0000259" key="2">
    <source>
        <dbReference type="Pfam" id="PF07282"/>
    </source>
</evidence>
<reference evidence="3 5" key="1">
    <citation type="journal article" date="2016" name="Proc. Natl. Acad. Sci. U.S.A.">
        <title>Comparative genomics of biotechnologically important yeasts.</title>
        <authorList>
            <person name="Riley R."/>
            <person name="Haridas S."/>
            <person name="Wolfe K.H."/>
            <person name="Lopes M.R."/>
            <person name="Hittinger C.T."/>
            <person name="Goeker M."/>
            <person name="Salamov A.A."/>
            <person name="Wisecaver J.H."/>
            <person name="Long T.M."/>
            <person name="Calvey C.H."/>
            <person name="Aerts A.L."/>
            <person name="Barry K.W."/>
            <person name="Choi C."/>
            <person name="Clum A."/>
            <person name="Coughlan A.Y."/>
            <person name="Deshpande S."/>
            <person name="Douglass A.P."/>
            <person name="Hanson S.J."/>
            <person name="Klenk H.-P."/>
            <person name="LaButti K.M."/>
            <person name="Lapidus A."/>
            <person name="Lindquist E.A."/>
            <person name="Lipzen A.M."/>
            <person name="Meier-Kolthoff J.P."/>
            <person name="Ohm R.A."/>
            <person name="Otillar R.P."/>
            <person name="Pangilinan J.L."/>
            <person name="Peng Y."/>
            <person name="Rokas A."/>
            <person name="Rosa C.A."/>
            <person name="Scheuner C."/>
            <person name="Sibirny A.A."/>
            <person name="Slot J.C."/>
            <person name="Stielow J.B."/>
            <person name="Sun H."/>
            <person name="Kurtzman C.P."/>
            <person name="Blackwell M."/>
            <person name="Grigoriev I.V."/>
            <person name="Jeffries T.W."/>
        </authorList>
    </citation>
    <scope>NUCLEOTIDE SEQUENCE [LARGE SCALE GENOMIC DNA]</scope>
    <source>
        <strain evidence="5">ATCC 18201 / CBS 1600 / BCRC 20928 / JCM 3617 / NBRC 0987 / NRRL Y-1542</strain>
        <strain evidence="3">NRRL Y-1542</strain>
    </source>
</reference>
<dbReference type="GO" id="GO:0003677">
    <property type="term" value="F:DNA binding"/>
    <property type="evidence" value="ECO:0007669"/>
    <property type="project" value="UniProtKB-KW"/>
</dbReference>
<keyword evidence="1" id="KW-0238">DNA-binding</keyword>
<protein>
    <recommendedName>
        <fullName evidence="2">Cas12f1-like TNB domain-containing protein</fullName>
    </recommendedName>
</protein>
<dbReference type="AlphaFoldDB" id="A0A1E4RTN5"/>
<dbReference type="Proteomes" id="UP000094389">
    <property type="component" value="Unassembled WGS sequence"/>
</dbReference>
<accession>A0A1E4RTN5</accession>
<feature type="domain" description="Cas12f1-like TNB" evidence="2">
    <location>
        <begin position="3"/>
        <end position="44"/>
    </location>
</feature>
<dbReference type="RefSeq" id="XP_020071138.1">
    <property type="nucleotide sequence ID" value="XM_020214926.1"/>
</dbReference>
<dbReference type="Pfam" id="PF07282">
    <property type="entry name" value="Cas12f1-like_TNB"/>
    <property type="match status" value="1"/>
</dbReference>
<dbReference type="GeneID" id="30990464"/>
<dbReference type="EMBL" id="KV453929">
    <property type="protein sequence ID" value="ODV74099.1"/>
    <property type="molecule type" value="Genomic_DNA"/>
</dbReference>
<evidence type="ECO:0000256" key="1">
    <source>
        <dbReference type="ARBA" id="ARBA00023125"/>
    </source>
</evidence>
<evidence type="ECO:0000313" key="3">
    <source>
        <dbReference type="EMBL" id="ODV70639.1"/>
    </source>
</evidence>
<organism evidence="3 5">
    <name type="scientific">Cyberlindnera jadinii (strain ATCC 18201 / CBS 1600 / BCRC 20928 / JCM 3617 / NBRC 0987 / NRRL Y-1542)</name>
    <name type="common">Torula yeast</name>
    <name type="synonym">Candida utilis</name>
    <dbReference type="NCBI Taxonomy" id="983966"/>
    <lineage>
        <taxon>Eukaryota</taxon>
        <taxon>Fungi</taxon>
        <taxon>Dikarya</taxon>
        <taxon>Ascomycota</taxon>
        <taxon>Saccharomycotina</taxon>
        <taxon>Saccharomycetes</taxon>
        <taxon>Phaffomycetales</taxon>
        <taxon>Phaffomycetaceae</taxon>
        <taxon>Cyberlindnera</taxon>
    </lineage>
</organism>
<name>A0A1E4RTN5_CYBJN</name>
<evidence type="ECO:0000313" key="4">
    <source>
        <dbReference type="EMBL" id="ODV74099.1"/>
    </source>
</evidence>